<keyword evidence="2 4" id="KW-0547">Nucleotide-binding</keyword>
<dbReference type="NCBIfam" id="TIGR00231">
    <property type="entry name" value="small_GTP"/>
    <property type="match status" value="1"/>
</dbReference>
<dbReference type="Pfam" id="PF00025">
    <property type="entry name" value="Arf"/>
    <property type="match status" value="1"/>
</dbReference>
<feature type="binding site" evidence="4">
    <location>
        <position position="70"/>
    </location>
    <ligand>
        <name>GTP</name>
        <dbReference type="ChEBI" id="CHEBI:37565"/>
    </ligand>
</feature>
<evidence type="ECO:0000256" key="3">
    <source>
        <dbReference type="ARBA" id="ARBA00023134"/>
    </source>
</evidence>
<accession>A0A814U0Z3</accession>
<dbReference type="PANTHER" id="PTHR11711">
    <property type="entry name" value="ADP RIBOSYLATION FACTOR-RELATED"/>
    <property type="match status" value="1"/>
</dbReference>
<dbReference type="SUPFAM" id="SSF52540">
    <property type="entry name" value="P-loop containing nucleoside triphosphate hydrolases"/>
    <property type="match status" value="1"/>
</dbReference>
<dbReference type="InterPro" id="IPR006689">
    <property type="entry name" value="Small_GTPase_ARF/SAR"/>
</dbReference>
<evidence type="ECO:0000256" key="5">
    <source>
        <dbReference type="PIRSR" id="PIRSR606689-2"/>
    </source>
</evidence>
<evidence type="ECO:0000256" key="6">
    <source>
        <dbReference type="RuleBase" id="RU003925"/>
    </source>
</evidence>
<organism evidence="7 8">
    <name type="scientific">Rotaria sordida</name>
    <dbReference type="NCBI Taxonomy" id="392033"/>
    <lineage>
        <taxon>Eukaryota</taxon>
        <taxon>Metazoa</taxon>
        <taxon>Spiralia</taxon>
        <taxon>Gnathifera</taxon>
        <taxon>Rotifera</taxon>
        <taxon>Eurotatoria</taxon>
        <taxon>Bdelloidea</taxon>
        <taxon>Philodinida</taxon>
        <taxon>Philodinidae</taxon>
        <taxon>Rotaria</taxon>
    </lineage>
</organism>
<evidence type="ECO:0000256" key="1">
    <source>
        <dbReference type="ARBA" id="ARBA00010290"/>
    </source>
</evidence>
<feature type="binding site" evidence="4">
    <location>
        <begin position="126"/>
        <end position="129"/>
    </location>
    <ligand>
        <name>GTP</name>
        <dbReference type="ChEBI" id="CHEBI:37565"/>
    </ligand>
</feature>
<feature type="binding site" evidence="4">
    <location>
        <begin position="24"/>
        <end position="31"/>
    </location>
    <ligand>
        <name>GTP</name>
        <dbReference type="ChEBI" id="CHEBI:37565"/>
    </ligand>
</feature>
<evidence type="ECO:0000313" key="8">
    <source>
        <dbReference type="Proteomes" id="UP000663889"/>
    </source>
</evidence>
<dbReference type="SMART" id="SM00177">
    <property type="entry name" value="ARF"/>
    <property type="match status" value="1"/>
</dbReference>
<feature type="binding site" evidence="5">
    <location>
        <position position="48"/>
    </location>
    <ligand>
        <name>Mg(2+)</name>
        <dbReference type="ChEBI" id="CHEBI:18420"/>
    </ligand>
</feature>
<dbReference type="InterPro" id="IPR024156">
    <property type="entry name" value="Small_GTPase_ARF"/>
</dbReference>
<evidence type="ECO:0008006" key="9">
    <source>
        <dbReference type="Google" id="ProtNLM"/>
    </source>
</evidence>
<dbReference type="PRINTS" id="PR00328">
    <property type="entry name" value="SAR1GTPBP"/>
</dbReference>
<dbReference type="Gene3D" id="3.40.50.300">
    <property type="entry name" value="P-loop containing nucleotide triphosphate hydrolases"/>
    <property type="match status" value="1"/>
</dbReference>
<name>A0A814U0Z3_9BILA</name>
<gene>
    <name evidence="7" type="ORF">SEV965_LOCUS19375</name>
</gene>
<dbReference type="GO" id="GO:0030010">
    <property type="term" value="P:establishment of cell polarity"/>
    <property type="evidence" value="ECO:0007669"/>
    <property type="project" value="UniProtKB-ARBA"/>
</dbReference>
<dbReference type="GO" id="GO:0005525">
    <property type="term" value="F:GTP binding"/>
    <property type="evidence" value="ECO:0007669"/>
    <property type="project" value="UniProtKB-KW"/>
</dbReference>
<dbReference type="EMBL" id="CAJNOU010001204">
    <property type="protein sequence ID" value="CAF1168453.1"/>
    <property type="molecule type" value="Genomic_DNA"/>
</dbReference>
<keyword evidence="5" id="KW-0460">Magnesium</keyword>
<evidence type="ECO:0000256" key="2">
    <source>
        <dbReference type="ARBA" id="ARBA00022741"/>
    </source>
</evidence>
<dbReference type="AlphaFoldDB" id="A0A814U0Z3"/>
<dbReference type="GO" id="GO:0046872">
    <property type="term" value="F:metal ion binding"/>
    <property type="evidence" value="ECO:0007669"/>
    <property type="project" value="UniProtKB-KW"/>
</dbReference>
<dbReference type="GO" id="GO:0003924">
    <property type="term" value="F:GTPase activity"/>
    <property type="evidence" value="ECO:0007669"/>
    <property type="project" value="InterPro"/>
</dbReference>
<sequence>MGSSWNKIASLFPKKEEIRVLMFGLDAAGKTTALYVMKLGEVVTTIPTIGFNVETVEFRNIKMTAWDVGGRDKIRPLWRHYYQNTAAIVYVIDSNDRERINEACEELHRMANEDELRTRPILVLANKQDLPNAMSVDELRDKLGMNRLSRDTKWHIQPTIATQNEGIREEAYMGIQLPQPFGSLITHVFLLLTASMCIGHCTREATYFSVNVPLLYGNQWFPKLPIPSICPK</sequence>
<proteinExistence type="inferred from homology"/>
<evidence type="ECO:0000256" key="4">
    <source>
        <dbReference type="PIRSR" id="PIRSR606689-1"/>
    </source>
</evidence>
<dbReference type="SMART" id="SM00178">
    <property type="entry name" value="SAR"/>
    <property type="match status" value="1"/>
</dbReference>
<evidence type="ECO:0000313" key="7">
    <source>
        <dbReference type="EMBL" id="CAF1168453.1"/>
    </source>
</evidence>
<comment type="similarity">
    <text evidence="1 6">Belongs to the small GTPase superfamily. Arf family.</text>
</comment>
<dbReference type="InterPro" id="IPR027417">
    <property type="entry name" value="P-loop_NTPase"/>
</dbReference>
<feature type="binding site" evidence="5">
    <location>
        <position position="31"/>
    </location>
    <ligand>
        <name>Mg(2+)</name>
        <dbReference type="ChEBI" id="CHEBI:18420"/>
    </ligand>
</feature>
<keyword evidence="5" id="KW-0479">Metal-binding</keyword>
<dbReference type="Proteomes" id="UP000663889">
    <property type="component" value="Unassembled WGS sequence"/>
</dbReference>
<protein>
    <recommendedName>
        <fullName evidence="9">ADP-ribosylation factor</fullName>
    </recommendedName>
</protein>
<dbReference type="FunFam" id="3.40.50.300:FF:000412">
    <property type="entry name" value="ADP-ribosylation factor 1"/>
    <property type="match status" value="1"/>
</dbReference>
<dbReference type="PROSITE" id="PS51417">
    <property type="entry name" value="ARF"/>
    <property type="match status" value="1"/>
</dbReference>
<dbReference type="InterPro" id="IPR005225">
    <property type="entry name" value="Small_GTP-bd"/>
</dbReference>
<comment type="caution">
    <text evidence="7">The sequence shown here is derived from an EMBL/GenBank/DDBJ whole genome shotgun (WGS) entry which is preliminary data.</text>
</comment>
<reference evidence="7" key="1">
    <citation type="submission" date="2021-02" db="EMBL/GenBank/DDBJ databases">
        <authorList>
            <person name="Nowell W R."/>
        </authorList>
    </citation>
    <scope>NUCLEOTIDE SEQUENCE</scope>
</reference>
<keyword evidence="3 4" id="KW-0342">GTP-binding</keyword>